<dbReference type="AlphaFoldDB" id="X7F0Y6"/>
<dbReference type="STRING" id="1449351.RISW2_22915"/>
<sequence>MPDELLGEFAKKARTFGIETELNNGCAAFRIKRGAGVG</sequence>
<protein>
    <submittedName>
        <fullName evidence="1">Uncharacterized protein</fullName>
    </submittedName>
</protein>
<accession>X7F0Y6</accession>
<evidence type="ECO:0000313" key="1">
    <source>
        <dbReference type="EMBL" id="ETX26532.1"/>
    </source>
</evidence>
<proteinExistence type="predicted"/>
<organism evidence="1 2">
    <name type="scientific">Roseivivax isoporae LMG 25204</name>
    <dbReference type="NCBI Taxonomy" id="1449351"/>
    <lineage>
        <taxon>Bacteria</taxon>
        <taxon>Pseudomonadati</taxon>
        <taxon>Pseudomonadota</taxon>
        <taxon>Alphaproteobacteria</taxon>
        <taxon>Rhodobacterales</taxon>
        <taxon>Roseobacteraceae</taxon>
        <taxon>Roseivivax</taxon>
    </lineage>
</organism>
<keyword evidence="2" id="KW-1185">Reference proteome</keyword>
<comment type="caution">
    <text evidence="1">The sequence shown here is derived from an EMBL/GenBank/DDBJ whole genome shotgun (WGS) entry which is preliminary data.</text>
</comment>
<evidence type="ECO:0000313" key="2">
    <source>
        <dbReference type="Proteomes" id="UP000023430"/>
    </source>
</evidence>
<name>X7F0Y6_9RHOB</name>
<dbReference type="Proteomes" id="UP000023430">
    <property type="component" value="Unassembled WGS sequence"/>
</dbReference>
<gene>
    <name evidence="1" type="ORF">RISW2_22915</name>
</gene>
<dbReference type="EMBL" id="JAME01000083">
    <property type="protein sequence ID" value="ETX26532.1"/>
    <property type="molecule type" value="Genomic_DNA"/>
</dbReference>
<reference evidence="1 2" key="1">
    <citation type="submission" date="2014-01" db="EMBL/GenBank/DDBJ databases">
        <title>Roseivivax isoporae LMG 25204 Genome Sequencing.</title>
        <authorList>
            <person name="Lai Q."/>
            <person name="Li G."/>
            <person name="Shao Z."/>
        </authorList>
    </citation>
    <scope>NUCLEOTIDE SEQUENCE [LARGE SCALE GENOMIC DNA]</scope>
    <source>
        <strain evidence="1 2">LMG 25204</strain>
    </source>
</reference>